<name>A0A6M0S0P3_9CYAN</name>
<evidence type="ECO:0000313" key="2">
    <source>
        <dbReference type="Proteomes" id="UP000473574"/>
    </source>
</evidence>
<dbReference type="Proteomes" id="UP000473574">
    <property type="component" value="Unassembled WGS sequence"/>
</dbReference>
<reference evidence="1 2" key="1">
    <citation type="journal article" date="2020" name="Microb. Ecol.">
        <title>Ecogenomics of the Marine Benthic Filamentous Cyanobacterium Adonisia.</title>
        <authorList>
            <person name="Walter J.M."/>
            <person name="Coutinho F.H."/>
            <person name="Leomil L."/>
            <person name="Hargreaves P.I."/>
            <person name="Campeao M.E."/>
            <person name="Vieira V.V."/>
            <person name="Silva B.S."/>
            <person name="Fistarol G.O."/>
            <person name="Salomon P.S."/>
            <person name="Sawabe T."/>
            <person name="Mino S."/>
            <person name="Hosokawa M."/>
            <person name="Miyashita H."/>
            <person name="Maruyama F."/>
            <person name="van Verk M.C."/>
            <person name="Dutilh B.E."/>
            <person name="Thompson C.C."/>
            <person name="Thompson F.L."/>
        </authorList>
    </citation>
    <scope>NUCLEOTIDE SEQUENCE [LARGE SCALE GENOMIC DNA]</scope>
    <source>
        <strain evidence="1 2">CCMR0082</strain>
    </source>
</reference>
<proteinExistence type="predicted"/>
<dbReference type="AlphaFoldDB" id="A0A6M0S0P3"/>
<sequence length="142" mass="14769">MEVRGQQVASTFKKTIGDTLTEVDWVSLKNLKTTGLPTIREASVVVSSTGASLAGFRINVRAHATAGWKPLFKESSDFTDPPTNSLVLGSIGTSGDDPTSLADGESVIVYLDKLGSTEGLMFEAQASSGATTTVTIEVGSDA</sequence>
<organism evidence="1 2">
    <name type="scientific">Adonisia turfae CCMR0082</name>
    <dbReference type="NCBI Taxonomy" id="2304604"/>
    <lineage>
        <taxon>Bacteria</taxon>
        <taxon>Bacillati</taxon>
        <taxon>Cyanobacteriota</taxon>
        <taxon>Adonisia</taxon>
        <taxon>Adonisia turfae</taxon>
    </lineage>
</organism>
<gene>
    <name evidence="1" type="ORF">D0962_04365</name>
</gene>
<comment type="caution">
    <text evidence="1">The sequence shown here is derived from an EMBL/GenBank/DDBJ whole genome shotgun (WGS) entry which is preliminary data.</text>
</comment>
<protein>
    <submittedName>
        <fullName evidence="1">Uncharacterized protein</fullName>
    </submittedName>
</protein>
<dbReference type="EMBL" id="QZCE01000001">
    <property type="protein sequence ID" value="NEZ62015.1"/>
    <property type="molecule type" value="Genomic_DNA"/>
</dbReference>
<accession>A0A6M0S0P3</accession>
<evidence type="ECO:0000313" key="1">
    <source>
        <dbReference type="EMBL" id="NEZ62015.1"/>
    </source>
</evidence>